<comment type="catalytic activity">
    <reaction evidence="15">
        <text>L-isoleucine + 2-oxoglutarate = (S)-3-methyl-2-oxopentanoate + L-glutamate</text>
        <dbReference type="Rhea" id="RHEA:24801"/>
        <dbReference type="ChEBI" id="CHEBI:16810"/>
        <dbReference type="ChEBI" id="CHEBI:29985"/>
        <dbReference type="ChEBI" id="CHEBI:35146"/>
        <dbReference type="ChEBI" id="CHEBI:58045"/>
        <dbReference type="EC" id="2.6.1.42"/>
    </reaction>
</comment>
<dbReference type="EC" id="2.6.1.42" evidence="7"/>
<evidence type="ECO:0000256" key="3">
    <source>
        <dbReference type="ARBA" id="ARBA00004824"/>
    </source>
</evidence>
<keyword evidence="9 17" id="KW-0032">Aminotransferase</keyword>
<accession>A0ABU8F0N4</accession>
<dbReference type="Pfam" id="PF01063">
    <property type="entry name" value="Aminotran_4"/>
    <property type="match status" value="1"/>
</dbReference>
<keyword evidence="12" id="KW-0663">Pyridoxal phosphate</keyword>
<dbReference type="NCBIfam" id="TIGR01123">
    <property type="entry name" value="ilvE_II"/>
    <property type="match status" value="1"/>
</dbReference>
<evidence type="ECO:0000256" key="16">
    <source>
        <dbReference type="ARBA" id="ARBA00049229"/>
    </source>
</evidence>
<keyword evidence="13" id="KW-0100">Branched-chain amino acid biosynthesis</keyword>
<proteinExistence type="inferred from homology"/>
<reference evidence="17 18" key="1">
    <citation type="submission" date="2023-12" db="EMBL/GenBank/DDBJ databases">
        <title>Friends and Foes: Symbiotic and Algicidal bacterial influence on Karenia brevis blooms.</title>
        <authorList>
            <person name="Fei C."/>
            <person name="Mohamed A.R."/>
            <person name="Booker A."/>
            <person name="Arshad M."/>
            <person name="Klass S."/>
            <person name="Ahn S."/>
            <person name="Gilbert P.M."/>
            <person name="Heil C.A."/>
            <person name="Martinez J.M."/>
            <person name="Amin S.A."/>
        </authorList>
    </citation>
    <scope>NUCLEOTIDE SEQUENCE [LARGE SCALE GENOMIC DNA]</scope>
    <source>
        <strain evidence="17 18">CE15</strain>
    </source>
</reference>
<evidence type="ECO:0000313" key="17">
    <source>
        <dbReference type="EMBL" id="MEI4552013.1"/>
    </source>
</evidence>
<gene>
    <name evidence="17" type="ORF">WAE96_20215</name>
</gene>
<dbReference type="CDD" id="cd01557">
    <property type="entry name" value="BCAT_beta_family"/>
    <property type="match status" value="1"/>
</dbReference>
<evidence type="ECO:0000313" key="18">
    <source>
        <dbReference type="Proteomes" id="UP001382455"/>
    </source>
</evidence>
<comment type="caution">
    <text evidence="17">The sequence shown here is derived from an EMBL/GenBank/DDBJ whole genome shotgun (WGS) entry which is preliminary data.</text>
</comment>
<keyword evidence="18" id="KW-1185">Reference proteome</keyword>
<comment type="catalytic activity">
    <reaction evidence="16">
        <text>L-leucine + 2-oxoglutarate = 4-methyl-2-oxopentanoate + L-glutamate</text>
        <dbReference type="Rhea" id="RHEA:18321"/>
        <dbReference type="ChEBI" id="CHEBI:16810"/>
        <dbReference type="ChEBI" id="CHEBI:17865"/>
        <dbReference type="ChEBI" id="CHEBI:29985"/>
        <dbReference type="ChEBI" id="CHEBI:57427"/>
        <dbReference type="EC" id="2.6.1.42"/>
    </reaction>
</comment>
<evidence type="ECO:0000256" key="15">
    <source>
        <dbReference type="ARBA" id="ARBA00048798"/>
    </source>
</evidence>
<evidence type="ECO:0000256" key="7">
    <source>
        <dbReference type="ARBA" id="ARBA00013053"/>
    </source>
</evidence>
<evidence type="ECO:0000256" key="1">
    <source>
        <dbReference type="ARBA" id="ARBA00001933"/>
    </source>
</evidence>
<evidence type="ECO:0000256" key="2">
    <source>
        <dbReference type="ARBA" id="ARBA00003109"/>
    </source>
</evidence>
<dbReference type="InterPro" id="IPR005786">
    <property type="entry name" value="B_amino_transII"/>
</dbReference>
<evidence type="ECO:0000256" key="13">
    <source>
        <dbReference type="ARBA" id="ARBA00023304"/>
    </source>
</evidence>
<comment type="pathway">
    <text evidence="4">Amino-acid biosynthesis; L-valine biosynthesis; L-valine from pyruvate: step 4/4.</text>
</comment>
<dbReference type="PANTHER" id="PTHR11825:SF44">
    <property type="entry name" value="BRANCHED-CHAIN-AMINO-ACID AMINOTRANSFERASE"/>
    <property type="match status" value="1"/>
</dbReference>
<dbReference type="EMBL" id="JBAWKS010000002">
    <property type="protein sequence ID" value="MEI4552013.1"/>
    <property type="molecule type" value="Genomic_DNA"/>
</dbReference>
<dbReference type="PIRSF" id="PIRSF006468">
    <property type="entry name" value="BCAT1"/>
    <property type="match status" value="1"/>
</dbReference>
<evidence type="ECO:0000256" key="14">
    <source>
        <dbReference type="ARBA" id="ARBA00048212"/>
    </source>
</evidence>
<comment type="pathway">
    <text evidence="3">Amino-acid biosynthesis; L-isoleucine biosynthesis; L-isoleucine from 2-oxobutanoate: step 4/4.</text>
</comment>
<dbReference type="RefSeq" id="WP_336436887.1">
    <property type="nucleotide sequence ID" value="NZ_JBAWKS010000002.1"/>
</dbReference>
<keyword evidence="10" id="KW-0028">Amino-acid biosynthesis</keyword>
<dbReference type="InterPro" id="IPR036038">
    <property type="entry name" value="Aminotransferase-like"/>
</dbReference>
<dbReference type="Gene3D" id="3.30.470.10">
    <property type="match status" value="1"/>
</dbReference>
<name>A0ABU8F0N4_9GAMM</name>
<comment type="function">
    <text evidence="2">Acts on leucine, isoleucine and valine.</text>
</comment>
<dbReference type="Proteomes" id="UP001382455">
    <property type="component" value="Unassembled WGS sequence"/>
</dbReference>
<dbReference type="NCBIfam" id="NF009897">
    <property type="entry name" value="PRK13357.1"/>
    <property type="match status" value="1"/>
</dbReference>
<dbReference type="PANTHER" id="PTHR11825">
    <property type="entry name" value="SUBGROUP IIII AMINOTRANSFERASE"/>
    <property type="match status" value="1"/>
</dbReference>
<evidence type="ECO:0000256" key="6">
    <source>
        <dbReference type="ARBA" id="ARBA00009320"/>
    </source>
</evidence>
<comment type="similarity">
    <text evidence="6">Belongs to the class-IV pyridoxal-phosphate-dependent aminotransferase family.</text>
</comment>
<evidence type="ECO:0000256" key="12">
    <source>
        <dbReference type="ARBA" id="ARBA00022898"/>
    </source>
</evidence>
<dbReference type="InterPro" id="IPR043131">
    <property type="entry name" value="BCAT-like_N"/>
</dbReference>
<evidence type="ECO:0000256" key="5">
    <source>
        <dbReference type="ARBA" id="ARBA00005072"/>
    </source>
</evidence>
<dbReference type="GO" id="GO:0004084">
    <property type="term" value="F:branched-chain-amino-acid transaminase activity"/>
    <property type="evidence" value="ECO:0007669"/>
    <property type="project" value="UniProtKB-EC"/>
</dbReference>
<evidence type="ECO:0000256" key="9">
    <source>
        <dbReference type="ARBA" id="ARBA00022576"/>
    </source>
</evidence>
<dbReference type="InterPro" id="IPR033939">
    <property type="entry name" value="BCAT_family"/>
</dbReference>
<evidence type="ECO:0000256" key="8">
    <source>
        <dbReference type="ARBA" id="ARBA00018179"/>
    </source>
</evidence>
<evidence type="ECO:0000256" key="11">
    <source>
        <dbReference type="ARBA" id="ARBA00022679"/>
    </source>
</evidence>
<comment type="catalytic activity">
    <reaction evidence="14">
        <text>L-valine + 2-oxoglutarate = 3-methyl-2-oxobutanoate + L-glutamate</text>
        <dbReference type="Rhea" id="RHEA:24813"/>
        <dbReference type="ChEBI" id="CHEBI:11851"/>
        <dbReference type="ChEBI" id="CHEBI:16810"/>
        <dbReference type="ChEBI" id="CHEBI:29985"/>
        <dbReference type="ChEBI" id="CHEBI:57762"/>
        <dbReference type="EC" id="2.6.1.42"/>
    </reaction>
</comment>
<protein>
    <recommendedName>
        <fullName evidence="8">Branched-chain-amino-acid aminotransferase</fullName>
        <ecNumber evidence="7">2.6.1.42</ecNumber>
    </recommendedName>
</protein>
<dbReference type="SUPFAM" id="SSF56752">
    <property type="entry name" value="D-aminoacid aminotransferase-like PLP-dependent enzymes"/>
    <property type="match status" value="1"/>
</dbReference>
<dbReference type="InterPro" id="IPR001544">
    <property type="entry name" value="Aminotrans_IV"/>
</dbReference>
<keyword evidence="11 17" id="KW-0808">Transferase</keyword>
<comment type="cofactor">
    <cofactor evidence="1">
        <name>pyridoxal 5'-phosphate</name>
        <dbReference type="ChEBI" id="CHEBI:597326"/>
    </cofactor>
</comment>
<evidence type="ECO:0000256" key="4">
    <source>
        <dbReference type="ARBA" id="ARBA00004931"/>
    </source>
</evidence>
<dbReference type="Gene3D" id="3.20.10.10">
    <property type="entry name" value="D-amino Acid Aminotransferase, subunit A, domain 2"/>
    <property type="match status" value="1"/>
</dbReference>
<organism evidence="17 18">
    <name type="scientific">Pseudoalteromonas spongiae</name>
    <dbReference type="NCBI Taxonomy" id="298657"/>
    <lineage>
        <taxon>Bacteria</taxon>
        <taxon>Pseudomonadati</taxon>
        <taxon>Pseudomonadota</taxon>
        <taxon>Gammaproteobacteria</taxon>
        <taxon>Alteromonadales</taxon>
        <taxon>Pseudoalteromonadaceae</taxon>
        <taxon>Pseudoalteromonas</taxon>
    </lineage>
</organism>
<dbReference type="InterPro" id="IPR043132">
    <property type="entry name" value="BCAT-like_C"/>
</dbReference>
<evidence type="ECO:0000256" key="10">
    <source>
        <dbReference type="ARBA" id="ARBA00022605"/>
    </source>
</evidence>
<comment type="pathway">
    <text evidence="5">Amino-acid biosynthesis; L-leucine biosynthesis; L-leucine from 3-methyl-2-oxobutanoate: step 4/4.</text>
</comment>
<sequence>MNIDYQLLSPELRRTAPLEQCDNLGFGQQRTDHIFLMDYKDGQWIAPRIVPYQALQLAPGAMALHYGQSVFEGAKAFLHQDNEIYTFRLDKNCQRLNVSASILSMPSVPEDMQMSAIHALLDVERLWMPRANGASMYIRPFLFATEDNLSVRASNSYTYAVMLSPSGSYYPKGMTTSLKLLISNTYHRAVSGGTGAAKAAGNYAASLRAQKQAASFSADQVLYLDASNTYLEEVGAMNHFHITKSGHLVIPEFTDTILKSITSQSILALAARLSDELGLKPIQQKIALTEFLDDIKSGEIIEAGGFGTAAVTASVGHYILENGEHYTVGNGEIGKLTLALHQFYSDMQQGRIKAPSGWLQKVATNTL</sequence>